<accession>A0ACC0CQ39</accession>
<organism evidence="1 2">
    <name type="scientific">Hypoxylon rubiginosum</name>
    <dbReference type="NCBI Taxonomy" id="110542"/>
    <lineage>
        <taxon>Eukaryota</taxon>
        <taxon>Fungi</taxon>
        <taxon>Dikarya</taxon>
        <taxon>Ascomycota</taxon>
        <taxon>Pezizomycotina</taxon>
        <taxon>Sordariomycetes</taxon>
        <taxon>Xylariomycetidae</taxon>
        <taxon>Xylariales</taxon>
        <taxon>Hypoxylaceae</taxon>
        <taxon>Hypoxylon</taxon>
    </lineage>
</organism>
<name>A0ACC0CQ39_9PEZI</name>
<dbReference type="EMBL" id="MU394369">
    <property type="protein sequence ID" value="KAI6082515.1"/>
    <property type="molecule type" value="Genomic_DNA"/>
</dbReference>
<keyword evidence="2" id="KW-1185">Reference proteome</keyword>
<gene>
    <name evidence="1" type="ORF">F4821DRAFT_213330</name>
</gene>
<sequence>MRLHFSLLFLIGVLVSYVAAASAPTFCKCTCFKNSTLIQLGPQGDSSSPPFSDSTSSSALRSLPLQDRAASASCTQCTRAFCLTQHLPICKDAEENDVVTMCFQRDSRKDQIIVWGFILGTTGLLGWAAAKRVVEMREGKKAAAVGLAGTRTGGTAEDRGVYIPVGNDNAQGPR</sequence>
<protein>
    <submittedName>
        <fullName evidence="1">Uncharacterized protein</fullName>
    </submittedName>
</protein>
<dbReference type="Proteomes" id="UP001497680">
    <property type="component" value="Unassembled WGS sequence"/>
</dbReference>
<evidence type="ECO:0000313" key="1">
    <source>
        <dbReference type="EMBL" id="KAI6082515.1"/>
    </source>
</evidence>
<evidence type="ECO:0000313" key="2">
    <source>
        <dbReference type="Proteomes" id="UP001497680"/>
    </source>
</evidence>
<reference evidence="1 2" key="1">
    <citation type="journal article" date="2022" name="New Phytol.">
        <title>Ecological generalism drives hyperdiversity of secondary metabolite gene clusters in xylarialean endophytes.</title>
        <authorList>
            <person name="Franco M.E.E."/>
            <person name="Wisecaver J.H."/>
            <person name="Arnold A.E."/>
            <person name="Ju Y.M."/>
            <person name="Slot J.C."/>
            <person name="Ahrendt S."/>
            <person name="Moore L.P."/>
            <person name="Eastman K.E."/>
            <person name="Scott K."/>
            <person name="Konkel Z."/>
            <person name="Mondo S.J."/>
            <person name="Kuo A."/>
            <person name="Hayes R.D."/>
            <person name="Haridas S."/>
            <person name="Andreopoulos B."/>
            <person name="Riley R."/>
            <person name="LaButti K."/>
            <person name="Pangilinan J."/>
            <person name="Lipzen A."/>
            <person name="Amirebrahimi M."/>
            <person name="Yan J."/>
            <person name="Adam C."/>
            <person name="Keymanesh K."/>
            <person name="Ng V."/>
            <person name="Louie K."/>
            <person name="Northen T."/>
            <person name="Drula E."/>
            <person name="Henrissat B."/>
            <person name="Hsieh H.M."/>
            <person name="Youens-Clark K."/>
            <person name="Lutzoni F."/>
            <person name="Miadlikowska J."/>
            <person name="Eastwood D.C."/>
            <person name="Hamelin R.C."/>
            <person name="Grigoriev I.V."/>
            <person name="U'Ren J.M."/>
        </authorList>
    </citation>
    <scope>NUCLEOTIDE SEQUENCE [LARGE SCALE GENOMIC DNA]</scope>
    <source>
        <strain evidence="1 2">ER1909</strain>
    </source>
</reference>
<comment type="caution">
    <text evidence="1">The sequence shown here is derived from an EMBL/GenBank/DDBJ whole genome shotgun (WGS) entry which is preliminary data.</text>
</comment>
<proteinExistence type="predicted"/>